<dbReference type="InterPro" id="IPR027275">
    <property type="entry name" value="PRC-brl_dom"/>
</dbReference>
<dbReference type="RefSeq" id="WP_393014408.1">
    <property type="nucleotide sequence ID" value="NZ_JAZAQF010000083.1"/>
</dbReference>
<feature type="domain" description="PRC-barrel" evidence="2">
    <location>
        <begin position="9"/>
        <end position="76"/>
    </location>
</feature>
<proteinExistence type="predicted"/>
<feature type="domain" description="PRC-barrel" evidence="2">
    <location>
        <begin position="87"/>
        <end position="163"/>
    </location>
</feature>
<dbReference type="EMBL" id="JAZAQF010000083">
    <property type="protein sequence ID" value="MFG3818833.1"/>
    <property type="molecule type" value="Genomic_DNA"/>
</dbReference>
<feature type="compositionally biased region" description="Acidic residues" evidence="1">
    <location>
        <begin position="287"/>
        <end position="297"/>
    </location>
</feature>
<dbReference type="PANTHER" id="PTHR36740:SF1">
    <property type="entry name" value="PRC-BARREL DOMAIN-CONTAINING PROTEIN"/>
    <property type="match status" value="1"/>
</dbReference>
<evidence type="ECO:0000256" key="1">
    <source>
        <dbReference type="SAM" id="MobiDB-lite"/>
    </source>
</evidence>
<dbReference type="InterPro" id="IPR011033">
    <property type="entry name" value="PRC_barrel-like_sf"/>
</dbReference>
<gene>
    <name evidence="3" type="ORF">VPK24_14395</name>
</gene>
<name>A0ABW7CCF6_9CYAN</name>
<feature type="compositionally biased region" description="Basic and acidic residues" evidence="1">
    <location>
        <begin position="260"/>
        <end position="272"/>
    </location>
</feature>
<accession>A0ABW7CCF6</accession>
<protein>
    <submittedName>
        <fullName evidence="3">PRC-barrel domain-containing protein</fullName>
    </submittedName>
</protein>
<keyword evidence="4" id="KW-1185">Reference proteome</keyword>
<reference evidence="4" key="1">
    <citation type="journal article" date="2024" name="Algal Res.">
        <title>Biochemical, toxicological and genomic investigation of a high-biomass producing Limnothrix strain isolated from Italian shallow drinking water reservoir.</title>
        <authorList>
            <person name="Simonazzi M."/>
            <person name="Shishido T.K."/>
            <person name="Delbaje E."/>
            <person name="Wahlsten M."/>
            <person name="Fewer D.P."/>
            <person name="Sivonen K."/>
            <person name="Pezzolesi L."/>
            <person name="Pistocchi R."/>
        </authorList>
    </citation>
    <scope>NUCLEOTIDE SEQUENCE [LARGE SCALE GENOMIC DNA]</scope>
    <source>
        <strain evidence="4">LRLZ20PSL1</strain>
    </source>
</reference>
<feature type="region of interest" description="Disordered" evidence="1">
    <location>
        <begin position="195"/>
        <end position="321"/>
    </location>
</feature>
<comment type="caution">
    <text evidence="3">The sequence shown here is derived from an EMBL/GenBank/DDBJ whole genome shotgun (WGS) entry which is preliminary data.</text>
</comment>
<feature type="compositionally biased region" description="Basic and acidic residues" evidence="1">
    <location>
        <begin position="209"/>
        <end position="227"/>
    </location>
</feature>
<dbReference type="Pfam" id="PF05239">
    <property type="entry name" value="PRC"/>
    <property type="match status" value="2"/>
</dbReference>
<sequence>MTSESIRQRSDLLGTQIITRNTGKRLGIISQVWVDIDRQEIIGFGVKDNILAVSAMPRFMNLDSISQIGDVILVEDDRAIEDYIEADAYNTLIGCEVITETGELLGKVRGFKFDVEDGKLVSIVIASIGLPQVPEQVISTYELPIEEVVSTGPDRLIVFEGAEARLIQLSVGVLERLGLSSPPWERDEEDLYFTPTAAPGNQLASGLRTEARPEIRTETRAERRYEEEAWEEETWEEPAPRYGQQRRQDYDEDDNWSDQPPRRERGREYVREDEYDYEEVYDRYDDNVDSDAWTDEEPGYRAPKLEIPEKVRQREPEYEDY</sequence>
<evidence type="ECO:0000259" key="2">
    <source>
        <dbReference type="Pfam" id="PF05239"/>
    </source>
</evidence>
<organism evidence="3 4">
    <name type="scientific">Limnothrix redekei LRLZ20PSL1</name>
    <dbReference type="NCBI Taxonomy" id="3112953"/>
    <lineage>
        <taxon>Bacteria</taxon>
        <taxon>Bacillati</taxon>
        <taxon>Cyanobacteriota</taxon>
        <taxon>Cyanophyceae</taxon>
        <taxon>Pseudanabaenales</taxon>
        <taxon>Pseudanabaenaceae</taxon>
        <taxon>Limnothrix</taxon>
    </lineage>
</organism>
<dbReference type="PANTHER" id="PTHR36740">
    <property type="entry name" value="PRC DOMAIN-CONTAINING PROTEIN"/>
    <property type="match status" value="1"/>
</dbReference>
<dbReference type="SUPFAM" id="SSF50346">
    <property type="entry name" value="PRC-barrel domain"/>
    <property type="match status" value="2"/>
</dbReference>
<evidence type="ECO:0000313" key="4">
    <source>
        <dbReference type="Proteomes" id="UP001604335"/>
    </source>
</evidence>
<evidence type="ECO:0000313" key="3">
    <source>
        <dbReference type="EMBL" id="MFG3818833.1"/>
    </source>
</evidence>
<feature type="compositionally biased region" description="Basic and acidic residues" evidence="1">
    <location>
        <begin position="303"/>
        <end position="321"/>
    </location>
</feature>
<dbReference type="Proteomes" id="UP001604335">
    <property type="component" value="Unassembled WGS sequence"/>
</dbReference>
<dbReference type="Gene3D" id="2.30.30.240">
    <property type="entry name" value="PRC-barrel domain"/>
    <property type="match status" value="2"/>
</dbReference>